<dbReference type="Pfam" id="PF13185">
    <property type="entry name" value="GAF_2"/>
    <property type="match status" value="1"/>
</dbReference>
<dbReference type="PANTHER" id="PTHR43065:SF47">
    <property type="match status" value="1"/>
</dbReference>
<keyword evidence="7" id="KW-0472">Membrane</keyword>
<dbReference type="Proteomes" id="UP001628193">
    <property type="component" value="Unassembled WGS sequence"/>
</dbReference>
<dbReference type="InterPro" id="IPR003594">
    <property type="entry name" value="HATPase_dom"/>
</dbReference>
<feature type="transmembrane region" description="Helical" evidence="7">
    <location>
        <begin position="285"/>
        <end position="303"/>
    </location>
</feature>
<dbReference type="SUPFAM" id="SSF55781">
    <property type="entry name" value="GAF domain-like"/>
    <property type="match status" value="1"/>
</dbReference>
<dbReference type="Gene3D" id="3.30.450.40">
    <property type="match status" value="1"/>
</dbReference>
<dbReference type="PRINTS" id="PR00344">
    <property type="entry name" value="BCTRLSENSOR"/>
</dbReference>
<comment type="subcellular location">
    <subcellularLocation>
        <location evidence="2">Membrane</location>
    </subcellularLocation>
</comment>
<dbReference type="Pfam" id="PF00672">
    <property type="entry name" value="HAMP"/>
    <property type="match status" value="1"/>
</dbReference>
<keyword evidence="7" id="KW-0812">Transmembrane</keyword>
<evidence type="ECO:0000313" key="11">
    <source>
        <dbReference type="Proteomes" id="UP001628193"/>
    </source>
</evidence>
<dbReference type="InterPro" id="IPR003660">
    <property type="entry name" value="HAMP_dom"/>
</dbReference>
<dbReference type="InterPro" id="IPR003661">
    <property type="entry name" value="HisK_dim/P_dom"/>
</dbReference>
<evidence type="ECO:0000256" key="4">
    <source>
        <dbReference type="ARBA" id="ARBA00022553"/>
    </source>
</evidence>
<dbReference type="InterPro" id="IPR004358">
    <property type="entry name" value="Sig_transdc_His_kin-like_C"/>
</dbReference>
<dbReference type="Gene3D" id="6.10.340.10">
    <property type="match status" value="1"/>
</dbReference>
<evidence type="ECO:0000256" key="2">
    <source>
        <dbReference type="ARBA" id="ARBA00004370"/>
    </source>
</evidence>
<evidence type="ECO:0000256" key="7">
    <source>
        <dbReference type="SAM" id="Phobius"/>
    </source>
</evidence>
<dbReference type="InterPro" id="IPR036890">
    <property type="entry name" value="HATPase_C_sf"/>
</dbReference>
<dbReference type="InterPro" id="IPR005467">
    <property type="entry name" value="His_kinase_dom"/>
</dbReference>
<dbReference type="EMBL" id="BAAFGK010000001">
    <property type="protein sequence ID" value="GAB0055816.1"/>
    <property type="molecule type" value="Genomic_DNA"/>
</dbReference>
<keyword evidence="5 10" id="KW-0808">Transferase</keyword>
<dbReference type="SUPFAM" id="SSF55874">
    <property type="entry name" value="ATPase domain of HSP90 chaperone/DNA topoisomerase II/histidine kinase"/>
    <property type="match status" value="1"/>
</dbReference>
<evidence type="ECO:0000313" key="10">
    <source>
        <dbReference type="EMBL" id="GAB0055816.1"/>
    </source>
</evidence>
<sequence length="820" mass="92194">MVQDFSFRRKIALFFLLILAAFAVTVTQSYLHYDTNQSSWQRDHLTRRISELMHGIENDIDHAHTEVEYFLRVKDPRVADHVERLMRDALPRLKELDRLQVIPEDNSRERVMTWLESQLDLFAAIRKRLGAIGFDASSGEHGRIREEIHEVEQLLTGHETSQLLASMLQLRRHEKDFMDRKQTVHLEKFHAEVDRFHELLSGSGGSLSETEKSRIRVLTVSYVQGFYTIVSEVLALAQQIDKFRLGVEETRKALDDLMDSLETIYQSHDYQQTELVTTQFWRSQFTVLAILLAIGLLMAGMLLDMMSAVNGLSATAQRVARGEALTIEVDRHDEIGILAHSLKTMQESLTTRNDELETTVRELRASERENRRALDLRTAISTILQLSLQPMTLEEILERALRVVLAVPWLKVEQRGAIFLYNRATERLDMAVHYDLSPQLLTTCASIGMGQCLCGRAASERRMVRSNQLDSRHEVRFEGMREHGHYCLPILSDQDLLGVLNVYLPAGHVFEEEESHFLTSIVNTLSGVIARHHAEENLSYLLATLDAKVVERTRELREKIEELETTRGELIASEKLASLGRLVAGIAHEVNTPIGVAYSGATQLLDESRVLTQLLARDEVEIDALLSGIEAIEGAARLVERNLARAAELVRSFKRASIDHSSEALRDYVVGEVVGDALMSLRNAFKKSTVEVMVVCPPELCVAGVPGYLNQILTNLLMNSLTHGFAEGARAGRIDITLALRGHLLSLTYADDGVGMTAEVREKAFEPFFTTNRSAGGSGLGLYICYNLVTTKLRGTIQLDSQPEQGVRITAAWPVAVKRG</sequence>
<organism evidence="10 11">
    <name type="scientific">Candidatus Magnetaquiglobus chichijimensis</name>
    <dbReference type="NCBI Taxonomy" id="3141448"/>
    <lineage>
        <taxon>Bacteria</taxon>
        <taxon>Pseudomonadati</taxon>
        <taxon>Pseudomonadota</taxon>
        <taxon>Magnetococcia</taxon>
        <taxon>Magnetococcales</taxon>
        <taxon>Candidatus Magnetaquicoccaceae</taxon>
        <taxon>Candidatus Magnetaquiglobus</taxon>
    </lineage>
</organism>
<evidence type="ECO:0000256" key="5">
    <source>
        <dbReference type="ARBA" id="ARBA00022679"/>
    </source>
</evidence>
<evidence type="ECO:0000259" key="9">
    <source>
        <dbReference type="PROSITE" id="PS50885"/>
    </source>
</evidence>
<proteinExistence type="predicted"/>
<dbReference type="SMART" id="SM00304">
    <property type="entry name" value="HAMP"/>
    <property type="match status" value="1"/>
</dbReference>
<reference evidence="10 11" key="1">
    <citation type="submission" date="2024-05" db="EMBL/GenBank/DDBJ databases">
        <authorList>
            <consortium name="Candidatus Magnetaquicoccaceae bacterium FCR-1 genome sequencing consortium"/>
            <person name="Shimoshige H."/>
            <person name="Shimamura S."/>
            <person name="Taoka A."/>
            <person name="Kobayashi H."/>
            <person name="Maekawa T."/>
        </authorList>
    </citation>
    <scope>NUCLEOTIDE SEQUENCE [LARGE SCALE GENOMIC DNA]</scope>
    <source>
        <strain evidence="10 11">FCR-1</strain>
    </source>
</reference>
<evidence type="ECO:0000256" key="3">
    <source>
        <dbReference type="ARBA" id="ARBA00012438"/>
    </source>
</evidence>
<feature type="domain" description="Histidine kinase" evidence="8">
    <location>
        <begin position="585"/>
        <end position="817"/>
    </location>
</feature>
<dbReference type="CDD" id="cd06225">
    <property type="entry name" value="HAMP"/>
    <property type="match status" value="1"/>
</dbReference>
<evidence type="ECO:0000256" key="1">
    <source>
        <dbReference type="ARBA" id="ARBA00000085"/>
    </source>
</evidence>
<dbReference type="EC" id="2.7.13.3" evidence="3"/>
<accession>A0ABQ0C4J6</accession>
<evidence type="ECO:0000259" key="8">
    <source>
        <dbReference type="PROSITE" id="PS50109"/>
    </source>
</evidence>
<protein>
    <recommendedName>
        <fullName evidence="3">histidine kinase</fullName>
        <ecNumber evidence="3">2.7.13.3</ecNumber>
    </recommendedName>
</protein>
<dbReference type="PROSITE" id="PS50885">
    <property type="entry name" value="HAMP"/>
    <property type="match status" value="1"/>
</dbReference>
<dbReference type="SMART" id="SM00065">
    <property type="entry name" value="GAF"/>
    <property type="match status" value="1"/>
</dbReference>
<name>A0ABQ0C4J6_9PROT</name>
<dbReference type="PANTHER" id="PTHR43065">
    <property type="entry name" value="SENSOR HISTIDINE KINASE"/>
    <property type="match status" value="1"/>
</dbReference>
<dbReference type="InterPro" id="IPR029016">
    <property type="entry name" value="GAF-like_dom_sf"/>
</dbReference>
<keyword evidence="11" id="KW-1185">Reference proteome</keyword>
<dbReference type="Gene3D" id="1.10.287.130">
    <property type="match status" value="1"/>
</dbReference>
<comment type="caution">
    <text evidence="10">The sequence shown here is derived from an EMBL/GenBank/DDBJ whole genome shotgun (WGS) entry which is preliminary data.</text>
</comment>
<keyword evidence="6" id="KW-0418">Kinase</keyword>
<dbReference type="SMART" id="SM00387">
    <property type="entry name" value="HATPase_c"/>
    <property type="match status" value="1"/>
</dbReference>
<keyword evidence="4" id="KW-0597">Phosphoprotein</keyword>
<reference evidence="10 11" key="2">
    <citation type="submission" date="2024-09" db="EMBL/GenBank/DDBJ databases">
        <title>Draft genome sequence of Candidatus Magnetaquicoccaceae bacterium FCR-1.</title>
        <authorList>
            <person name="Shimoshige H."/>
            <person name="Shimamura S."/>
            <person name="Taoka A."/>
            <person name="Kobayashi H."/>
            <person name="Maekawa T."/>
        </authorList>
    </citation>
    <scope>NUCLEOTIDE SEQUENCE [LARGE SCALE GENOMIC DNA]</scope>
    <source>
        <strain evidence="10 11">FCR-1</strain>
    </source>
</reference>
<dbReference type="InterPro" id="IPR003018">
    <property type="entry name" value="GAF"/>
</dbReference>
<dbReference type="GO" id="GO:0016740">
    <property type="term" value="F:transferase activity"/>
    <property type="evidence" value="ECO:0007669"/>
    <property type="project" value="UniProtKB-KW"/>
</dbReference>
<dbReference type="RefSeq" id="WP_420903527.1">
    <property type="nucleotide sequence ID" value="NZ_BAAFGK010000001.1"/>
</dbReference>
<comment type="catalytic activity">
    <reaction evidence="1">
        <text>ATP + protein L-histidine = ADP + protein N-phospho-L-histidine.</text>
        <dbReference type="EC" id="2.7.13.3"/>
    </reaction>
</comment>
<dbReference type="CDD" id="cd00082">
    <property type="entry name" value="HisKA"/>
    <property type="match status" value="1"/>
</dbReference>
<evidence type="ECO:0000256" key="6">
    <source>
        <dbReference type="ARBA" id="ARBA00022777"/>
    </source>
</evidence>
<feature type="domain" description="HAMP" evidence="9">
    <location>
        <begin position="303"/>
        <end position="354"/>
    </location>
</feature>
<keyword evidence="7" id="KW-1133">Transmembrane helix</keyword>
<dbReference type="Gene3D" id="3.30.565.10">
    <property type="entry name" value="Histidine kinase-like ATPase, C-terminal domain"/>
    <property type="match status" value="1"/>
</dbReference>
<gene>
    <name evidence="10" type="primary">sasA_1</name>
    <name evidence="10" type="ORF">SIID45300_00113</name>
</gene>
<dbReference type="PROSITE" id="PS50109">
    <property type="entry name" value="HIS_KIN"/>
    <property type="match status" value="1"/>
</dbReference>
<dbReference type="Pfam" id="PF02518">
    <property type="entry name" value="HATPase_c"/>
    <property type="match status" value="1"/>
</dbReference>